<feature type="compositionally biased region" description="Basic and acidic residues" evidence="1">
    <location>
        <begin position="52"/>
        <end position="67"/>
    </location>
</feature>
<feature type="region of interest" description="Disordered" evidence="1">
    <location>
        <begin position="1"/>
        <end position="74"/>
    </location>
</feature>
<keyword evidence="3" id="KW-1185">Reference proteome</keyword>
<name>A0ABQ7WLB3_SOLTU</name>
<evidence type="ECO:0000313" key="3">
    <source>
        <dbReference type="Proteomes" id="UP000826656"/>
    </source>
</evidence>
<comment type="caution">
    <text evidence="2">The sequence shown here is derived from an EMBL/GenBank/DDBJ whole genome shotgun (WGS) entry which is preliminary data.</text>
</comment>
<protein>
    <submittedName>
        <fullName evidence="2">Uncharacterized protein</fullName>
    </submittedName>
</protein>
<evidence type="ECO:0000256" key="1">
    <source>
        <dbReference type="SAM" id="MobiDB-lite"/>
    </source>
</evidence>
<evidence type="ECO:0000313" key="2">
    <source>
        <dbReference type="EMBL" id="KAH0781036.1"/>
    </source>
</evidence>
<gene>
    <name evidence="2" type="ORF">KY290_000634</name>
</gene>
<reference evidence="2 3" key="1">
    <citation type="journal article" date="2021" name="bioRxiv">
        <title>Chromosome-scale and haplotype-resolved genome assembly of a tetraploid potato cultivar.</title>
        <authorList>
            <person name="Sun H."/>
            <person name="Jiao W.-B."/>
            <person name="Krause K."/>
            <person name="Campoy J.A."/>
            <person name="Goel M."/>
            <person name="Folz-Donahue K."/>
            <person name="Kukat C."/>
            <person name="Huettel B."/>
            <person name="Schneeberger K."/>
        </authorList>
    </citation>
    <scope>NUCLEOTIDE SEQUENCE [LARGE SCALE GENOMIC DNA]</scope>
    <source>
        <strain evidence="2">SolTubOtavaFocal</strain>
        <tissue evidence="2">Leaves</tissue>
    </source>
</reference>
<organism evidence="2 3">
    <name type="scientific">Solanum tuberosum</name>
    <name type="common">Potato</name>
    <dbReference type="NCBI Taxonomy" id="4113"/>
    <lineage>
        <taxon>Eukaryota</taxon>
        <taxon>Viridiplantae</taxon>
        <taxon>Streptophyta</taxon>
        <taxon>Embryophyta</taxon>
        <taxon>Tracheophyta</taxon>
        <taxon>Spermatophyta</taxon>
        <taxon>Magnoliopsida</taxon>
        <taxon>eudicotyledons</taxon>
        <taxon>Gunneridae</taxon>
        <taxon>Pentapetalae</taxon>
        <taxon>asterids</taxon>
        <taxon>lamiids</taxon>
        <taxon>Solanales</taxon>
        <taxon>Solanaceae</taxon>
        <taxon>Solanoideae</taxon>
        <taxon>Solaneae</taxon>
        <taxon>Solanum</taxon>
    </lineage>
</organism>
<dbReference type="Proteomes" id="UP000826656">
    <property type="component" value="Unassembled WGS sequence"/>
</dbReference>
<accession>A0ABQ7WLB3</accession>
<feature type="compositionally biased region" description="Basic and acidic residues" evidence="1">
    <location>
        <begin position="1"/>
        <end position="15"/>
    </location>
</feature>
<proteinExistence type="predicted"/>
<dbReference type="EMBL" id="JAIVGD010000001">
    <property type="protein sequence ID" value="KAH0781036.1"/>
    <property type="molecule type" value="Genomic_DNA"/>
</dbReference>
<sequence>MRRISRNDATDKGTDVEQYQGVVRETINAEFQNKSNKEEERQLVPNDNSENLENKGKSIEAARRGVGKDGVLGSPNVVAVKQDNFIA</sequence>